<evidence type="ECO:0000313" key="3">
    <source>
        <dbReference type="EMBL" id="OGD75450.1"/>
    </source>
</evidence>
<evidence type="ECO:0000259" key="2">
    <source>
        <dbReference type="SMART" id="SM00849"/>
    </source>
</evidence>
<keyword evidence="1" id="KW-0472">Membrane</keyword>
<dbReference type="CDD" id="cd07731">
    <property type="entry name" value="ComA-like_MBL-fold"/>
    <property type="match status" value="1"/>
</dbReference>
<dbReference type="InterPro" id="IPR052159">
    <property type="entry name" value="Competence_DNA_uptake"/>
</dbReference>
<gene>
    <name evidence="3" type="ORF">A2228_01710</name>
</gene>
<proteinExistence type="predicted"/>
<dbReference type="InterPro" id="IPR001279">
    <property type="entry name" value="Metallo-B-lactamas"/>
</dbReference>
<dbReference type="AlphaFoldDB" id="A0A1F5F746"/>
<dbReference type="Gene3D" id="3.60.15.10">
    <property type="entry name" value="Ribonuclease Z/Hydroxyacylglutathione hydrolase-like"/>
    <property type="match status" value="1"/>
</dbReference>
<dbReference type="PANTHER" id="PTHR30619:SF1">
    <property type="entry name" value="RECOMBINATION PROTEIN 2"/>
    <property type="match status" value="1"/>
</dbReference>
<dbReference type="InterPro" id="IPR035681">
    <property type="entry name" value="ComA-like_MBL"/>
</dbReference>
<dbReference type="Pfam" id="PF00753">
    <property type="entry name" value="Lactamase_B"/>
    <property type="match status" value="1"/>
</dbReference>
<dbReference type="Proteomes" id="UP000176191">
    <property type="component" value="Unassembled WGS sequence"/>
</dbReference>
<keyword evidence="1" id="KW-0812">Transmembrane</keyword>
<dbReference type="EMBL" id="MFAK01000004">
    <property type="protein sequence ID" value="OGD75450.1"/>
    <property type="molecule type" value="Genomic_DNA"/>
</dbReference>
<dbReference type="SMART" id="SM00849">
    <property type="entry name" value="Lactamase_B"/>
    <property type="match status" value="1"/>
</dbReference>
<protein>
    <recommendedName>
        <fullName evidence="2">Metallo-beta-lactamase domain-containing protein</fullName>
    </recommendedName>
</protein>
<dbReference type="PANTHER" id="PTHR30619">
    <property type="entry name" value="DNA INTERNALIZATION/COMPETENCE PROTEIN COMEC/REC2"/>
    <property type="match status" value="1"/>
</dbReference>
<keyword evidence="1" id="KW-1133">Transmembrane helix</keyword>
<comment type="caution">
    <text evidence="3">The sequence shown here is derived from an EMBL/GenBank/DDBJ whole genome shotgun (WGS) entry which is preliminary data.</text>
</comment>
<dbReference type="SUPFAM" id="SSF56281">
    <property type="entry name" value="Metallo-hydrolase/oxidoreductase"/>
    <property type="match status" value="1"/>
</dbReference>
<feature type="domain" description="Metallo-beta-lactamase" evidence="2">
    <location>
        <begin position="37"/>
        <end position="262"/>
    </location>
</feature>
<dbReference type="InterPro" id="IPR036866">
    <property type="entry name" value="RibonucZ/Hydroxyglut_hydro"/>
</dbReference>
<sequence>MNKGWWYGVGLLVGLIILILGQMPDERIHLVVCDVGQGDAILLIKGSNQVLVDGGPSQEKILTCLEKYLPFYDRRIELIVLTNTDHDHLAGLIPVIERYEVIQFVTADGVRASSTLTKLREILIEQQIPVTGVERGQKLRVGRVGEESKIELEVVWPRETNREYVAVFSQQMEKNMREQILGASAKEGKVNERSVVLLLLEDNRKILLMGDAGDQTEKTLLELGGLPDIDILKVGHHGSKYASTLPFLERIKPELAIISVGKGNRYGHPTQETLERLERVGTEIARTDQEGIIEVNF</sequence>
<evidence type="ECO:0000313" key="4">
    <source>
        <dbReference type="Proteomes" id="UP000176191"/>
    </source>
</evidence>
<name>A0A1F5F746_9BACT</name>
<organism evidence="3 4">
    <name type="scientific">Candidatus Collierbacteria bacterium RIFOXYA2_FULL_46_10</name>
    <dbReference type="NCBI Taxonomy" id="1817726"/>
    <lineage>
        <taxon>Bacteria</taxon>
        <taxon>Candidatus Collieribacteriota</taxon>
    </lineage>
</organism>
<feature type="transmembrane region" description="Helical" evidence="1">
    <location>
        <begin position="6"/>
        <end position="23"/>
    </location>
</feature>
<evidence type="ECO:0000256" key="1">
    <source>
        <dbReference type="SAM" id="Phobius"/>
    </source>
</evidence>
<accession>A0A1F5F746</accession>
<reference evidence="3 4" key="1">
    <citation type="journal article" date="2016" name="Nat. Commun.">
        <title>Thousands of microbial genomes shed light on interconnected biogeochemical processes in an aquifer system.</title>
        <authorList>
            <person name="Anantharaman K."/>
            <person name="Brown C.T."/>
            <person name="Hug L.A."/>
            <person name="Sharon I."/>
            <person name="Castelle C.J."/>
            <person name="Probst A.J."/>
            <person name="Thomas B.C."/>
            <person name="Singh A."/>
            <person name="Wilkins M.J."/>
            <person name="Karaoz U."/>
            <person name="Brodie E.L."/>
            <person name="Williams K.H."/>
            <person name="Hubbard S.S."/>
            <person name="Banfield J.F."/>
        </authorList>
    </citation>
    <scope>NUCLEOTIDE SEQUENCE [LARGE SCALE GENOMIC DNA]</scope>
</reference>